<reference evidence="2 3" key="1">
    <citation type="journal article" date="2014" name="PLoS Genet.">
        <title>Analysis of the Phlebiopsis gigantea genome, transcriptome and secretome provides insight into its pioneer colonization strategies of wood.</title>
        <authorList>
            <person name="Hori C."/>
            <person name="Ishida T."/>
            <person name="Igarashi K."/>
            <person name="Samejima M."/>
            <person name="Suzuki H."/>
            <person name="Master E."/>
            <person name="Ferreira P."/>
            <person name="Ruiz-Duenas F.J."/>
            <person name="Held B."/>
            <person name="Canessa P."/>
            <person name="Larrondo L.F."/>
            <person name="Schmoll M."/>
            <person name="Druzhinina I.S."/>
            <person name="Kubicek C.P."/>
            <person name="Gaskell J.A."/>
            <person name="Kersten P."/>
            <person name="St John F."/>
            <person name="Glasner J."/>
            <person name="Sabat G."/>
            <person name="Splinter BonDurant S."/>
            <person name="Syed K."/>
            <person name="Yadav J."/>
            <person name="Mgbeahuruike A.C."/>
            <person name="Kovalchuk A."/>
            <person name="Asiegbu F.O."/>
            <person name="Lackner G."/>
            <person name="Hoffmeister D."/>
            <person name="Rencoret J."/>
            <person name="Gutierrez A."/>
            <person name="Sun H."/>
            <person name="Lindquist E."/>
            <person name="Barry K."/>
            <person name="Riley R."/>
            <person name="Grigoriev I.V."/>
            <person name="Henrissat B."/>
            <person name="Kues U."/>
            <person name="Berka R.M."/>
            <person name="Martinez A.T."/>
            <person name="Covert S.F."/>
            <person name="Blanchette R.A."/>
            <person name="Cullen D."/>
        </authorList>
    </citation>
    <scope>NUCLEOTIDE SEQUENCE [LARGE SCALE GENOMIC DNA]</scope>
    <source>
        <strain evidence="2 3">11061_1 CR5-6</strain>
    </source>
</reference>
<organism evidence="2 3">
    <name type="scientific">Phlebiopsis gigantea (strain 11061_1 CR5-6)</name>
    <name type="common">White-rot fungus</name>
    <name type="synonym">Peniophora gigantea</name>
    <dbReference type="NCBI Taxonomy" id="745531"/>
    <lineage>
        <taxon>Eukaryota</taxon>
        <taxon>Fungi</taxon>
        <taxon>Dikarya</taxon>
        <taxon>Basidiomycota</taxon>
        <taxon>Agaricomycotina</taxon>
        <taxon>Agaricomycetes</taxon>
        <taxon>Polyporales</taxon>
        <taxon>Phanerochaetaceae</taxon>
        <taxon>Phlebiopsis</taxon>
    </lineage>
</organism>
<dbReference type="AlphaFoldDB" id="A0A0C3RT62"/>
<evidence type="ECO:0000313" key="3">
    <source>
        <dbReference type="Proteomes" id="UP000053257"/>
    </source>
</evidence>
<keyword evidence="1" id="KW-0732">Signal</keyword>
<protein>
    <recommendedName>
        <fullName evidence="4">Phosphoglycerate mutase family protein</fullName>
    </recommendedName>
</protein>
<evidence type="ECO:0008006" key="4">
    <source>
        <dbReference type="Google" id="ProtNLM"/>
    </source>
</evidence>
<dbReference type="HOGENOM" id="CLU_085795_4_0_1"/>
<proteinExistence type="predicted"/>
<keyword evidence="3" id="KW-1185">Reference proteome</keyword>
<feature type="chain" id="PRO_5002169432" description="Phosphoglycerate mutase family protein" evidence="1">
    <location>
        <begin position="25"/>
        <end position="193"/>
    </location>
</feature>
<feature type="signal peptide" evidence="1">
    <location>
        <begin position="1"/>
        <end position="24"/>
    </location>
</feature>
<dbReference type="OrthoDB" id="425925at2759"/>
<evidence type="ECO:0000256" key="1">
    <source>
        <dbReference type="SAM" id="SignalP"/>
    </source>
</evidence>
<dbReference type="Proteomes" id="UP000053257">
    <property type="component" value="Unassembled WGS sequence"/>
</dbReference>
<dbReference type="STRING" id="745531.A0A0C3RT62"/>
<name>A0A0C3RT62_PHLG1</name>
<gene>
    <name evidence="2" type="ORF">PHLGIDRAFT_15638</name>
</gene>
<evidence type="ECO:0000313" key="2">
    <source>
        <dbReference type="EMBL" id="KIP03781.1"/>
    </source>
</evidence>
<dbReference type="EMBL" id="KN840600">
    <property type="protein sequence ID" value="KIP03781.1"/>
    <property type="molecule type" value="Genomic_DNA"/>
</dbReference>
<accession>A0A0C3RT62</accession>
<sequence>MPSIATTLLLPALLLARHALPARADGEPFLNTVYLIRNAETNTAALGSGLSPAGRARAACLPRVFGPGGPMAVEYIIAEPPTADGNKTEALDTAAPLAAALGLTIDTSCGRDDKDCVGEALAAYALDHPRASMLVVWGAVKLPDIAEALGANNVPDWPAAWYDLIWTVQDTSIRAQSSEGCPGLDAPAAGGAL</sequence>